<dbReference type="PROSITE" id="PS50110">
    <property type="entry name" value="RESPONSE_REGULATORY"/>
    <property type="match status" value="2"/>
</dbReference>
<comment type="subcellular location">
    <subcellularLocation>
        <location evidence="2">Membrane</location>
    </subcellularLocation>
</comment>
<evidence type="ECO:0000256" key="7">
    <source>
        <dbReference type="ARBA" id="ARBA00022741"/>
    </source>
</evidence>
<dbReference type="PRINTS" id="PR00344">
    <property type="entry name" value="BCTRLSENSOR"/>
</dbReference>
<keyword evidence="9" id="KW-0067">ATP-binding</keyword>
<evidence type="ECO:0000313" key="16">
    <source>
        <dbReference type="EMBL" id="MDF1587095.1"/>
    </source>
</evidence>
<dbReference type="InterPro" id="IPR036890">
    <property type="entry name" value="HATPase_C_sf"/>
</dbReference>
<dbReference type="FunFam" id="1.10.287.130:FF:000004">
    <property type="entry name" value="Ethylene receptor 1"/>
    <property type="match status" value="1"/>
</dbReference>
<evidence type="ECO:0000256" key="11">
    <source>
        <dbReference type="ARBA" id="ARBA00023012"/>
    </source>
</evidence>
<evidence type="ECO:0000259" key="15">
    <source>
        <dbReference type="PROSITE" id="PS50110"/>
    </source>
</evidence>
<evidence type="ECO:0000256" key="8">
    <source>
        <dbReference type="ARBA" id="ARBA00022777"/>
    </source>
</evidence>
<keyword evidence="7" id="KW-0547">Nucleotide-binding</keyword>
<evidence type="ECO:0000256" key="2">
    <source>
        <dbReference type="ARBA" id="ARBA00004370"/>
    </source>
</evidence>
<gene>
    <name evidence="16" type="ORF">PZ740_11975</name>
</gene>
<dbReference type="Pfam" id="PF00512">
    <property type="entry name" value="HisKA"/>
    <property type="match status" value="1"/>
</dbReference>
<evidence type="ECO:0000256" key="10">
    <source>
        <dbReference type="ARBA" id="ARBA00022989"/>
    </source>
</evidence>
<dbReference type="Pfam" id="PF02518">
    <property type="entry name" value="HATPase_c"/>
    <property type="match status" value="1"/>
</dbReference>
<feature type="modified residue" description="4-aspartylphosphate" evidence="13">
    <location>
        <position position="346"/>
    </location>
</feature>
<evidence type="ECO:0000256" key="1">
    <source>
        <dbReference type="ARBA" id="ARBA00000085"/>
    </source>
</evidence>
<protein>
    <recommendedName>
        <fullName evidence="3">histidine kinase</fullName>
        <ecNumber evidence="3">2.7.13.3</ecNumber>
    </recommendedName>
</protein>
<dbReference type="SUPFAM" id="SSF52172">
    <property type="entry name" value="CheY-like"/>
    <property type="match status" value="2"/>
</dbReference>
<dbReference type="SMART" id="SM00448">
    <property type="entry name" value="REC"/>
    <property type="match status" value="2"/>
</dbReference>
<keyword evidence="8" id="KW-0418">Kinase</keyword>
<dbReference type="Gene3D" id="3.30.565.10">
    <property type="entry name" value="Histidine kinase-like ATPase, C-terminal domain"/>
    <property type="match status" value="1"/>
</dbReference>
<feature type="domain" description="Response regulatory" evidence="15">
    <location>
        <begin position="437"/>
        <end position="555"/>
    </location>
</feature>
<dbReference type="PROSITE" id="PS50109">
    <property type="entry name" value="HIS_KIN"/>
    <property type="match status" value="1"/>
</dbReference>
<dbReference type="InterPro" id="IPR036097">
    <property type="entry name" value="HisK_dim/P_sf"/>
</dbReference>
<evidence type="ECO:0000259" key="14">
    <source>
        <dbReference type="PROSITE" id="PS50109"/>
    </source>
</evidence>
<dbReference type="Pfam" id="PF00072">
    <property type="entry name" value="Response_reg"/>
    <property type="match status" value="1"/>
</dbReference>
<dbReference type="Gene3D" id="1.10.287.130">
    <property type="match status" value="1"/>
</dbReference>
<dbReference type="FunFam" id="3.30.565.10:FF:000010">
    <property type="entry name" value="Sensor histidine kinase RcsC"/>
    <property type="match status" value="1"/>
</dbReference>
<keyword evidence="11" id="KW-0902">Two-component regulatory system</keyword>
<dbReference type="SUPFAM" id="SSF55874">
    <property type="entry name" value="ATPase domain of HSP90 chaperone/DNA topoisomerase II/histidine kinase"/>
    <property type="match status" value="1"/>
</dbReference>
<dbReference type="GO" id="GO:0005524">
    <property type="term" value="F:ATP binding"/>
    <property type="evidence" value="ECO:0007669"/>
    <property type="project" value="UniProtKB-KW"/>
</dbReference>
<sequence>MTAERAVRRTSRGRRSGGRIDARGLKRRVVALKRRARHAEAAARARGAFVATLSHEIREPMNAVLGMARLLHETPLDKEQAHYLDAILTSSEALVTLINDVLDLARIDAGKLELEPVDLALRAFLERLRVMLAGRAEAKGLALEFHVDAGLPSVVRADPARLRQVLLNLLGNAVKFTEEGGVSLRAEPWLGEGERTGVAFRIADTGPGIAAEAIEAIFAPFAQAGPRIGRLYGGSGLGLLISRRIIDAMGGTIACTSRPGEGSLFEVRVPLEAPPEAALEEGATAAALAGSALLVIDPQTRSRSTMRELALLWGMEVRTARTCREGLSVLMEAAGRSRPFDLVILDSAAADMQAAEFARRAAGLSGGGHVGLVLLTSSGLRGDAASARAAGFAAYLSKPVTAATLLDCLRQVRGEERGEEALITVHSMAERRGRPLDLLVVDDNALNCRLASIMLERAGHKVTIARSGPAALRLVVHRRFDLVLLDVEMPEMDGLEVTRRIRALGDPSRSGLPIVAVTANAMQEDERRCLEAGMDGYLTKPIDGASLLAAVEAQFRAGSRHAAE</sequence>
<organism evidence="16 17">
    <name type="scientific">Marinimicrococcus flavescens</name>
    <dbReference type="NCBI Taxonomy" id="3031815"/>
    <lineage>
        <taxon>Bacteria</taxon>
        <taxon>Pseudomonadati</taxon>
        <taxon>Pseudomonadota</taxon>
        <taxon>Alphaproteobacteria</taxon>
        <taxon>Geminicoccales</taxon>
        <taxon>Geminicoccaceae</taxon>
        <taxon>Marinimicrococcus</taxon>
    </lineage>
</organism>
<comment type="catalytic activity">
    <reaction evidence="1">
        <text>ATP + protein L-histidine = ADP + protein N-phospho-L-histidine.</text>
        <dbReference type="EC" id="2.7.13.3"/>
    </reaction>
</comment>
<keyword evidence="10" id="KW-1133">Transmembrane helix</keyword>
<evidence type="ECO:0000256" key="4">
    <source>
        <dbReference type="ARBA" id="ARBA00022553"/>
    </source>
</evidence>
<keyword evidence="17" id="KW-1185">Reference proteome</keyword>
<dbReference type="PANTHER" id="PTHR45339">
    <property type="entry name" value="HYBRID SIGNAL TRANSDUCTION HISTIDINE KINASE J"/>
    <property type="match status" value="1"/>
</dbReference>
<dbReference type="Gene3D" id="3.40.50.2300">
    <property type="match status" value="2"/>
</dbReference>
<evidence type="ECO:0000256" key="5">
    <source>
        <dbReference type="ARBA" id="ARBA00022679"/>
    </source>
</evidence>
<accession>A0AAP4D638</accession>
<dbReference type="InterPro" id="IPR004358">
    <property type="entry name" value="Sig_transdc_His_kin-like_C"/>
</dbReference>
<dbReference type="PANTHER" id="PTHR45339:SF5">
    <property type="entry name" value="HISTIDINE KINASE"/>
    <property type="match status" value="1"/>
</dbReference>
<dbReference type="EMBL" id="JARGEQ010000121">
    <property type="protein sequence ID" value="MDF1587095.1"/>
    <property type="molecule type" value="Genomic_DNA"/>
</dbReference>
<keyword evidence="12" id="KW-0472">Membrane</keyword>
<feature type="modified residue" description="4-aspartylphosphate" evidence="13">
    <location>
        <position position="486"/>
    </location>
</feature>
<dbReference type="EC" id="2.7.13.3" evidence="3"/>
<dbReference type="InterPro" id="IPR005467">
    <property type="entry name" value="His_kinase_dom"/>
</dbReference>
<dbReference type="InterPro" id="IPR001789">
    <property type="entry name" value="Sig_transdc_resp-reg_receiver"/>
</dbReference>
<evidence type="ECO:0000256" key="13">
    <source>
        <dbReference type="PROSITE-ProRule" id="PRU00169"/>
    </source>
</evidence>
<evidence type="ECO:0000256" key="6">
    <source>
        <dbReference type="ARBA" id="ARBA00022692"/>
    </source>
</evidence>
<keyword evidence="6" id="KW-0812">Transmembrane</keyword>
<keyword evidence="5" id="KW-0808">Transferase</keyword>
<dbReference type="InterPro" id="IPR011006">
    <property type="entry name" value="CheY-like_superfamily"/>
</dbReference>
<feature type="domain" description="Response regulatory" evidence="15">
    <location>
        <begin position="292"/>
        <end position="413"/>
    </location>
</feature>
<proteinExistence type="predicted"/>
<evidence type="ECO:0000256" key="12">
    <source>
        <dbReference type="ARBA" id="ARBA00023136"/>
    </source>
</evidence>
<dbReference type="CDD" id="cd00082">
    <property type="entry name" value="HisKA"/>
    <property type="match status" value="1"/>
</dbReference>
<dbReference type="CDD" id="cd17546">
    <property type="entry name" value="REC_hyHK_CKI1_RcsC-like"/>
    <property type="match status" value="1"/>
</dbReference>
<dbReference type="Proteomes" id="UP001301140">
    <property type="component" value="Unassembled WGS sequence"/>
</dbReference>
<feature type="domain" description="Histidine kinase" evidence="14">
    <location>
        <begin position="52"/>
        <end position="273"/>
    </location>
</feature>
<dbReference type="GO" id="GO:0016020">
    <property type="term" value="C:membrane"/>
    <property type="evidence" value="ECO:0007669"/>
    <property type="project" value="UniProtKB-SubCell"/>
</dbReference>
<dbReference type="GO" id="GO:0000155">
    <property type="term" value="F:phosphorelay sensor kinase activity"/>
    <property type="evidence" value="ECO:0007669"/>
    <property type="project" value="InterPro"/>
</dbReference>
<dbReference type="SMART" id="SM00388">
    <property type="entry name" value="HisKA"/>
    <property type="match status" value="1"/>
</dbReference>
<dbReference type="SUPFAM" id="SSF47384">
    <property type="entry name" value="Homodimeric domain of signal transducing histidine kinase"/>
    <property type="match status" value="1"/>
</dbReference>
<evidence type="ECO:0000313" key="17">
    <source>
        <dbReference type="Proteomes" id="UP001301140"/>
    </source>
</evidence>
<comment type="caution">
    <text evidence="16">The sequence shown here is derived from an EMBL/GenBank/DDBJ whole genome shotgun (WGS) entry which is preliminary data.</text>
</comment>
<name>A0AAP4D638_9PROT</name>
<keyword evidence="4 13" id="KW-0597">Phosphoprotein</keyword>
<dbReference type="InterPro" id="IPR003661">
    <property type="entry name" value="HisK_dim/P_dom"/>
</dbReference>
<evidence type="ECO:0000256" key="9">
    <source>
        <dbReference type="ARBA" id="ARBA00022840"/>
    </source>
</evidence>
<dbReference type="SMART" id="SM00387">
    <property type="entry name" value="HATPase_c"/>
    <property type="match status" value="1"/>
</dbReference>
<dbReference type="AlphaFoldDB" id="A0AAP4D638"/>
<dbReference type="InterPro" id="IPR003594">
    <property type="entry name" value="HATPase_dom"/>
</dbReference>
<reference evidence="16 17" key="1">
    <citation type="submission" date="2023-03" db="EMBL/GenBank/DDBJ databases">
        <title>YIM 152171 draft genome.</title>
        <authorList>
            <person name="Yang Z."/>
        </authorList>
    </citation>
    <scope>NUCLEOTIDE SEQUENCE [LARGE SCALE GENOMIC DNA]</scope>
    <source>
        <strain evidence="16 17">YIM 152171</strain>
    </source>
</reference>
<dbReference type="RefSeq" id="WP_327789518.1">
    <property type="nucleotide sequence ID" value="NZ_JARGEQ010000121.1"/>
</dbReference>
<evidence type="ECO:0000256" key="3">
    <source>
        <dbReference type="ARBA" id="ARBA00012438"/>
    </source>
</evidence>